<keyword evidence="4" id="KW-1185">Reference proteome</keyword>
<proteinExistence type="predicted"/>
<reference evidence="3 4" key="1">
    <citation type="journal article" date="2014" name="Int. J. Syst. Evol. Microbiol.">
        <title>Complete genome sequence of Corynebacterium casei LMG S-19264T (=DSM 44701T), isolated from a smear-ripened cheese.</title>
        <authorList>
            <consortium name="US DOE Joint Genome Institute (JGI-PGF)"/>
            <person name="Walter F."/>
            <person name="Albersmeier A."/>
            <person name="Kalinowski J."/>
            <person name="Ruckert C."/>
        </authorList>
    </citation>
    <scope>NUCLEOTIDE SEQUENCE [LARGE SCALE GENOMIC DNA]</scope>
    <source>
        <strain evidence="3 4">CGMCC 1.9161</strain>
    </source>
</reference>
<comment type="caution">
    <text evidence="3">The sequence shown here is derived from an EMBL/GenBank/DDBJ whole genome shotgun (WGS) entry which is preliminary data.</text>
</comment>
<dbReference type="GO" id="GO:0003677">
    <property type="term" value="F:DNA binding"/>
    <property type="evidence" value="ECO:0007669"/>
    <property type="project" value="UniProtKB-KW"/>
</dbReference>
<dbReference type="AlphaFoldDB" id="A0A917V4L0"/>
<dbReference type="SUPFAM" id="SSF116734">
    <property type="entry name" value="DNA methylase specificity domain"/>
    <property type="match status" value="1"/>
</dbReference>
<dbReference type="InterPro" id="IPR044946">
    <property type="entry name" value="Restrct_endonuc_typeI_TRD_sf"/>
</dbReference>
<dbReference type="Gene3D" id="3.90.220.20">
    <property type="entry name" value="DNA methylase specificity domains"/>
    <property type="match status" value="1"/>
</dbReference>
<dbReference type="Proteomes" id="UP000600449">
    <property type="component" value="Unassembled WGS sequence"/>
</dbReference>
<accession>A0A917V4L0</accession>
<evidence type="ECO:0000313" key="3">
    <source>
        <dbReference type="EMBL" id="GGK38966.1"/>
    </source>
</evidence>
<keyword evidence="1" id="KW-0680">Restriction system</keyword>
<sequence length="187" mass="20332">MVALSEVASVSSGVAPENVREDPVRFVQIRDLTAQIRQLTIGDRPLVARALPIRAGDILIAARGDRTLAAEADETLFGAYATLDLYLIRPDPARLDSSFLLAVLLLPKTGAKLRASTAGASLPRIARDELARLELPDIPLARQRSIGELARAHRSYRELLLRLADRHAAAADLQINEALRASNERSS</sequence>
<evidence type="ECO:0000313" key="4">
    <source>
        <dbReference type="Proteomes" id="UP000600449"/>
    </source>
</evidence>
<keyword evidence="2" id="KW-0238">DNA-binding</keyword>
<gene>
    <name evidence="3" type="ORF">GCM10011322_27560</name>
</gene>
<name>A0A917V4L0_9HYPH</name>
<evidence type="ECO:0008006" key="5">
    <source>
        <dbReference type="Google" id="ProtNLM"/>
    </source>
</evidence>
<evidence type="ECO:0000256" key="1">
    <source>
        <dbReference type="ARBA" id="ARBA00022747"/>
    </source>
</evidence>
<dbReference type="EMBL" id="BMMF01000007">
    <property type="protein sequence ID" value="GGK38966.1"/>
    <property type="molecule type" value="Genomic_DNA"/>
</dbReference>
<organism evidence="3 4">
    <name type="scientific">Salinarimonas ramus</name>
    <dbReference type="NCBI Taxonomy" id="690164"/>
    <lineage>
        <taxon>Bacteria</taxon>
        <taxon>Pseudomonadati</taxon>
        <taxon>Pseudomonadota</taxon>
        <taxon>Alphaproteobacteria</taxon>
        <taxon>Hyphomicrobiales</taxon>
        <taxon>Salinarimonadaceae</taxon>
        <taxon>Salinarimonas</taxon>
    </lineage>
</organism>
<protein>
    <recommendedName>
        <fullName evidence="5">Type I restriction modification DNA specificity domain-containing protein</fullName>
    </recommendedName>
</protein>
<dbReference type="GO" id="GO:0009307">
    <property type="term" value="P:DNA restriction-modification system"/>
    <property type="evidence" value="ECO:0007669"/>
    <property type="project" value="UniProtKB-KW"/>
</dbReference>
<evidence type="ECO:0000256" key="2">
    <source>
        <dbReference type="ARBA" id="ARBA00023125"/>
    </source>
</evidence>